<gene>
    <name evidence="2" type="ORF">QBC47DRAFT_122011</name>
</gene>
<accession>A0AAJ0B3P5</accession>
<organism evidence="2 3">
    <name type="scientific">Echria macrotheca</name>
    <dbReference type="NCBI Taxonomy" id="438768"/>
    <lineage>
        <taxon>Eukaryota</taxon>
        <taxon>Fungi</taxon>
        <taxon>Dikarya</taxon>
        <taxon>Ascomycota</taxon>
        <taxon>Pezizomycotina</taxon>
        <taxon>Sordariomycetes</taxon>
        <taxon>Sordariomycetidae</taxon>
        <taxon>Sordariales</taxon>
        <taxon>Schizotheciaceae</taxon>
        <taxon>Echria</taxon>
    </lineage>
</organism>
<proteinExistence type="predicted"/>
<name>A0AAJ0B3P5_9PEZI</name>
<dbReference type="Proteomes" id="UP001239445">
    <property type="component" value="Unassembled WGS sequence"/>
</dbReference>
<feature type="compositionally biased region" description="Polar residues" evidence="1">
    <location>
        <begin position="372"/>
        <end position="392"/>
    </location>
</feature>
<feature type="region of interest" description="Disordered" evidence="1">
    <location>
        <begin position="478"/>
        <end position="509"/>
    </location>
</feature>
<sequence>MPPAPAPVVKKIQAVIDGRVAKDTPKTPQKPTVPERGGSSSKFPLPKHGWCPKCPYGHKVLGRCNPEGGGVYAGRQRYVCSNAGGDDGCDYFELVTETAPAVPVTPSKGGVCPQCKKGRLIEKVNNPFDFRDRYLECNRRDAPERPCDYRHDVGKTATVSESMPEATAPAPLPAEQFETPTKPRKTLGAQVNGYINVPKPYVQQPLAHQSRTGPAPAPAAVPQVKPVNNVAKPAAGLMTPTQNAGIPPMQRFQEPTPAVTPISKQVQQARRITGPSPVMLGPRTPVKRTAQTTTLPYIPPTPQTGPSRLLFQNGGGKAKQQVAANHNRADSARPQGPAVPFQPPRPMAARIESPVDQDMVHEETTVIDLTRLSDSSSDQWKSPQPVTPSSRNAARAPSPEYNTLDDDDMLELALASERQLARHRTPAGDQDEDAEEDEFGFRKEDEDDMLELAERVETPKQSEGGGIWVVWEGYRPGMPFTPTRRPPNFIPRDFRSTRPPSPPSWGGGF</sequence>
<feature type="region of interest" description="Disordered" evidence="1">
    <location>
        <begin position="1"/>
        <end position="44"/>
    </location>
</feature>
<reference evidence="2" key="1">
    <citation type="submission" date="2023-06" db="EMBL/GenBank/DDBJ databases">
        <title>Genome-scale phylogeny and comparative genomics of the fungal order Sordariales.</title>
        <authorList>
            <consortium name="Lawrence Berkeley National Laboratory"/>
            <person name="Hensen N."/>
            <person name="Bonometti L."/>
            <person name="Westerberg I."/>
            <person name="Brannstrom I.O."/>
            <person name="Guillou S."/>
            <person name="Cros-Aarteil S."/>
            <person name="Calhoun S."/>
            <person name="Haridas S."/>
            <person name="Kuo A."/>
            <person name="Mondo S."/>
            <person name="Pangilinan J."/>
            <person name="Riley R."/>
            <person name="Labutti K."/>
            <person name="Andreopoulos B."/>
            <person name="Lipzen A."/>
            <person name="Chen C."/>
            <person name="Yanf M."/>
            <person name="Daum C."/>
            <person name="Ng V."/>
            <person name="Clum A."/>
            <person name="Steindorff A."/>
            <person name="Ohm R."/>
            <person name="Martin F."/>
            <person name="Silar P."/>
            <person name="Natvig D."/>
            <person name="Lalanne C."/>
            <person name="Gautier V."/>
            <person name="Ament-Velasquez S.L."/>
            <person name="Kruys A."/>
            <person name="Hutchinson M.I."/>
            <person name="Powell A.J."/>
            <person name="Barry K."/>
            <person name="Miller A.N."/>
            <person name="Grigoriev I.V."/>
            <person name="Debuchy R."/>
            <person name="Gladieux P."/>
            <person name="Thoren M.H."/>
            <person name="Johannesson H."/>
        </authorList>
    </citation>
    <scope>NUCLEOTIDE SEQUENCE</scope>
    <source>
        <strain evidence="2">PSN4</strain>
    </source>
</reference>
<feature type="region of interest" description="Disordered" evidence="1">
    <location>
        <begin position="369"/>
        <end position="447"/>
    </location>
</feature>
<evidence type="ECO:0000313" key="3">
    <source>
        <dbReference type="Proteomes" id="UP001239445"/>
    </source>
</evidence>
<feature type="region of interest" description="Disordered" evidence="1">
    <location>
        <begin position="160"/>
        <end position="179"/>
    </location>
</feature>
<dbReference type="EMBL" id="MU839848">
    <property type="protein sequence ID" value="KAK1750214.1"/>
    <property type="molecule type" value="Genomic_DNA"/>
</dbReference>
<feature type="compositionally biased region" description="Low complexity" evidence="1">
    <location>
        <begin position="164"/>
        <end position="175"/>
    </location>
</feature>
<protein>
    <submittedName>
        <fullName evidence="2">Uncharacterized protein</fullName>
    </submittedName>
</protein>
<evidence type="ECO:0000313" key="2">
    <source>
        <dbReference type="EMBL" id="KAK1750214.1"/>
    </source>
</evidence>
<dbReference type="AlphaFoldDB" id="A0AAJ0B3P5"/>
<feature type="compositionally biased region" description="Acidic residues" evidence="1">
    <location>
        <begin position="429"/>
        <end position="438"/>
    </location>
</feature>
<comment type="caution">
    <text evidence="2">The sequence shown here is derived from an EMBL/GenBank/DDBJ whole genome shotgun (WGS) entry which is preliminary data.</text>
</comment>
<evidence type="ECO:0000256" key="1">
    <source>
        <dbReference type="SAM" id="MobiDB-lite"/>
    </source>
</evidence>
<keyword evidence="3" id="KW-1185">Reference proteome</keyword>